<name>A0ABS6AU47_9NOCA</name>
<evidence type="ECO:0000259" key="2">
    <source>
        <dbReference type="Pfam" id="PF00857"/>
    </source>
</evidence>
<dbReference type="InterPro" id="IPR050272">
    <property type="entry name" value="Isochorismatase-like_hydrls"/>
</dbReference>
<dbReference type="InterPro" id="IPR036380">
    <property type="entry name" value="Isochorismatase-like_sf"/>
</dbReference>
<dbReference type="Pfam" id="PF00857">
    <property type="entry name" value="Isochorismatase"/>
    <property type="match status" value="1"/>
</dbReference>
<feature type="domain" description="Isochorismatase-like" evidence="2">
    <location>
        <begin position="8"/>
        <end position="184"/>
    </location>
</feature>
<dbReference type="PANTHER" id="PTHR43540:SF1">
    <property type="entry name" value="ISOCHORISMATASE HYDROLASE"/>
    <property type="match status" value="1"/>
</dbReference>
<evidence type="ECO:0000313" key="4">
    <source>
        <dbReference type="Proteomes" id="UP000733379"/>
    </source>
</evidence>
<gene>
    <name evidence="3" type="ORF">KO481_02925</name>
</gene>
<dbReference type="InterPro" id="IPR000868">
    <property type="entry name" value="Isochorismatase-like_dom"/>
</dbReference>
<protein>
    <submittedName>
        <fullName evidence="3">Cysteine hydrolase</fullName>
    </submittedName>
</protein>
<organism evidence="3 4">
    <name type="scientific">Nocardia albiluteola</name>
    <dbReference type="NCBI Taxonomy" id="2842303"/>
    <lineage>
        <taxon>Bacteria</taxon>
        <taxon>Bacillati</taxon>
        <taxon>Actinomycetota</taxon>
        <taxon>Actinomycetes</taxon>
        <taxon>Mycobacteriales</taxon>
        <taxon>Nocardiaceae</taxon>
        <taxon>Nocardia</taxon>
    </lineage>
</organism>
<comment type="caution">
    <text evidence="3">The sequence shown here is derived from an EMBL/GenBank/DDBJ whole genome shotgun (WGS) entry which is preliminary data.</text>
</comment>
<dbReference type="EMBL" id="JAHKNI010000001">
    <property type="protein sequence ID" value="MBU3060475.1"/>
    <property type="molecule type" value="Genomic_DNA"/>
</dbReference>
<evidence type="ECO:0000313" key="3">
    <source>
        <dbReference type="EMBL" id="MBU3060475.1"/>
    </source>
</evidence>
<reference evidence="3 4" key="1">
    <citation type="submission" date="2021-06" db="EMBL/GenBank/DDBJ databases">
        <title>Actinomycetes sequencing.</title>
        <authorList>
            <person name="Shan Q."/>
        </authorList>
    </citation>
    <scope>NUCLEOTIDE SEQUENCE [LARGE SCALE GENOMIC DNA]</scope>
    <source>
        <strain evidence="3 4">NEAU-G5</strain>
    </source>
</reference>
<keyword evidence="4" id="KW-1185">Reference proteome</keyword>
<evidence type="ECO:0000256" key="1">
    <source>
        <dbReference type="ARBA" id="ARBA00022801"/>
    </source>
</evidence>
<dbReference type="Gene3D" id="3.40.50.850">
    <property type="entry name" value="Isochorismatase-like"/>
    <property type="match status" value="1"/>
</dbReference>
<accession>A0ABS6AU47</accession>
<proteinExistence type="predicted"/>
<dbReference type="SUPFAM" id="SSF52499">
    <property type="entry name" value="Isochorismatase-like hydrolases"/>
    <property type="match status" value="1"/>
</dbReference>
<keyword evidence="1 3" id="KW-0378">Hydrolase</keyword>
<dbReference type="PANTHER" id="PTHR43540">
    <property type="entry name" value="PEROXYUREIDOACRYLATE/UREIDOACRYLATE AMIDOHYDROLASE-RELATED"/>
    <property type="match status" value="1"/>
</dbReference>
<dbReference type="GO" id="GO:0016787">
    <property type="term" value="F:hydrolase activity"/>
    <property type="evidence" value="ECO:0007669"/>
    <property type="project" value="UniProtKB-KW"/>
</dbReference>
<dbReference type="CDD" id="cd00431">
    <property type="entry name" value="cysteine_hydrolases"/>
    <property type="match status" value="1"/>
</dbReference>
<dbReference type="Proteomes" id="UP000733379">
    <property type="component" value="Unassembled WGS sequence"/>
</dbReference>
<sequence length="192" mass="20888">MTERHCTTALLVCDVQTGITRDFPFARPVVPVLATAVPAARRAGVKIVYVRAGLRSNAADVHPNNLLFQQFHALGTTFHENNSDTHIDGDLDIDPSDVVVLKRRTNAFAATDLDLVLRSNHIERTVICGVATSAVVTATVYAASDLDYSVTVLADACADQDPELHELLTTRLFPARGVEVTTTHRWLTALTL</sequence>